<dbReference type="Proteomes" id="UP000717996">
    <property type="component" value="Unassembled WGS sequence"/>
</dbReference>
<reference evidence="11" key="1">
    <citation type="journal article" date="2020" name="Microb. Genom.">
        <title>Genetic diversity of clinical and environmental Mucorales isolates obtained from an investigation of mucormycosis cases among solid organ transplant recipients.</title>
        <authorList>
            <person name="Nguyen M.H."/>
            <person name="Kaul D."/>
            <person name="Muto C."/>
            <person name="Cheng S.J."/>
            <person name="Richter R.A."/>
            <person name="Bruno V.M."/>
            <person name="Liu G."/>
            <person name="Beyhan S."/>
            <person name="Sundermann A.J."/>
            <person name="Mounaud S."/>
            <person name="Pasculle A.W."/>
            <person name="Nierman W.C."/>
            <person name="Driscoll E."/>
            <person name="Cumbie R."/>
            <person name="Clancy C.J."/>
            <person name="Dupont C.L."/>
        </authorList>
    </citation>
    <scope>NUCLEOTIDE SEQUENCE</scope>
    <source>
        <strain evidence="11">GL16</strain>
    </source>
</reference>
<dbReference type="GO" id="GO:0071011">
    <property type="term" value="C:precatalytic spliceosome"/>
    <property type="evidence" value="ECO:0007669"/>
    <property type="project" value="TreeGrafter"/>
</dbReference>
<sequence>MDPKETTSGFGKNPRPPKANKNKNKKRVKNKSAAPIQITAEQILREAHDRRLEPTHSIPQQKIADLEELSEFRQRKRKEFEDNIRKNRLNISNWIKYANWEESQMEFQRARSVFERALDVEWRNVAIWLRYVDMELKNRSVNHARNLLDRATTLLPRMDQFWYKYTYMEETLGEVPKARNVFERWMKWEPPENAWMAYIKMELRYNEKERARAVYERFVSIHPEPANWIKWAKFEEEQNNLAKCREIYTAALEFLGDDKLDQKVLVAFAKFEIKAKEFERARVIFKYGLERLPKAKSQSLYNQYTNFEKQYGDKAGIEEVVIGKRRVQYEKEIDENPKNYDVWFDYAKLEESAGDPTRVREVYERAIAQIPPAEEKRYWRRYIYLWINYALYEELETEDIERTREIYEQCIKLLPHKQFTFAKIWLMYAQFEIRQMNVQQARKLLGRAIGMCPKNKLFNGYIDLEFQMREFDRCRTLYTKYLEFNPANCSAWIKFAELERDVLGETERCRAIFDLAIAQPALDMPELLWKAYIDFEIAEEEYENARDLYHRLLERTEHVKVYISFAQFELSIPYEEGSDENVKRSRDIFSKAYDKMKEKELKDERVILLEAWKDFEENYGTDENKEAVQKKMPKVVKKRRKAKDSTEDNIIWEQNFYYIFPYSQENNPLPKLLQMAPPGQPKQKQDGGNSNNNS</sequence>
<evidence type="ECO:0000256" key="5">
    <source>
        <dbReference type="ARBA" id="ARBA00022737"/>
    </source>
</evidence>
<gene>
    <name evidence="11" type="ORF">G6F51_004256</name>
</gene>
<dbReference type="FunFam" id="1.25.40.10:FF:000306">
    <property type="entry name" value="Cell cycle control protein cwf4"/>
    <property type="match status" value="1"/>
</dbReference>
<name>A0A9P7CDF9_RHIOR</name>
<dbReference type="GO" id="GO:0071007">
    <property type="term" value="C:U2-type catalytic step 2 spliceosome"/>
    <property type="evidence" value="ECO:0007669"/>
    <property type="project" value="TreeGrafter"/>
</dbReference>
<dbReference type="SUPFAM" id="SSF48452">
    <property type="entry name" value="TPR-like"/>
    <property type="match status" value="4"/>
</dbReference>
<dbReference type="SMART" id="SM00386">
    <property type="entry name" value="HAT"/>
    <property type="match status" value="15"/>
</dbReference>
<evidence type="ECO:0000256" key="3">
    <source>
        <dbReference type="ARBA" id="ARBA00022664"/>
    </source>
</evidence>
<dbReference type="EMBL" id="JAANIT010000465">
    <property type="protein sequence ID" value="KAG1547453.1"/>
    <property type="molecule type" value="Genomic_DNA"/>
</dbReference>
<dbReference type="InterPro" id="IPR055433">
    <property type="entry name" value="HAT_Syf1-like_N"/>
</dbReference>
<evidence type="ECO:0000256" key="7">
    <source>
        <dbReference type="ARBA" id="ARBA00023242"/>
    </source>
</evidence>
<comment type="similarity">
    <text evidence="2">Belongs to the crooked-neck family.</text>
</comment>
<dbReference type="FunFam" id="1.25.40.10:FF:000269">
    <property type="entry name" value="Crooked neck pre-mRNA-splicing factor 1"/>
    <property type="match status" value="1"/>
</dbReference>
<dbReference type="FunFam" id="1.25.40.10:FF:000048">
    <property type="entry name" value="Cell cycle control protein"/>
    <property type="match status" value="1"/>
</dbReference>
<dbReference type="GO" id="GO:0000245">
    <property type="term" value="P:spliceosomal complex assembly"/>
    <property type="evidence" value="ECO:0007669"/>
    <property type="project" value="TreeGrafter"/>
</dbReference>
<keyword evidence="3" id="KW-0507">mRNA processing</keyword>
<feature type="region of interest" description="Disordered" evidence="9">
    <location>
        <begin position="668"/>
        <end position="694"/>
    </location>
</feature>
<organism evidence="11 12">
    <name type="scientific">Rhizopus oryzae</name>
    <name type="common">Mucormycosis agent</name>
    <name type="synonym">Rhizopus arrhizus var. delemar</name>
    <dbReference type="NCBI Taxonomy" id="64495"/>
    <lineage>
        <taxon>Eukaryota</taxon>
        <taxon>Fungi</taxon>
        <taxon>Fungi incertae sedis</taxon>
        <taxon>Mucoromycota</taxon>
        <taxon>Mucoromycotina</taxon>
        <taxon>Mucoromycetes</taxon>
        <taxon>Mucorales</taxon>
        <taxon>Mucorineae</taxon>
        <taxon>Rhizopodaceae</taxon>
        <taxon>Rhizopus</taxon>
    </lineage>
</organism>
<evidence type="ECO:0000256" key="6">
    <source>
        <dbReference type="ARBA" id="ARBA00023187"/>
    </source>
</evidence>
<feature type="compositionally biased region" description="Basic residues" evidence="9">
    <location>
        <begin position="18"/>
        <end position="30"/>
    </location>
</feature>
<protein>
    <recommendedName>
        <fullName evidence="10">Pre-mRNA-splicing factor Syf1-like N-terminal HAT-repeats domain-containing protein</fullName>
    </recommendedName>
</protein>
<dbReference type="PANTHER" id="PTHR11246">
    <property type="entry name" value="PRE-MRNA SPLICING FACTOR"/>
    <property type="match status" value="1"/>
</dbReference>
<keyword evidence="6" id="KW-0508">mRNA splicing</keyword>
<evidence type="ECO:0000313" key="11">
    <source>
        <dbReference type="EMBL" id="KAG1547453.1"/>
    </source>
</evidence>
<dbReference type="InterPro" id="IPR011990">
    <property type="entry name" value="TPR-like_helical_dom_sf"/>
</dbReference>
<dbReference type="AlphaFoldDB" id="A0A9P7CDF9"/>
<comment type="function">
    <text evidence="8">Involved in pre-mRNA splicing and cell cycle progression. Required for the spliceosome assembly and initiation of the DNA replication.</text>
</comment>
<evidence type="ECO:0000256" key="4">
    <source>
        <dbReference type="ARBA" id="ARBA00022728"/>
    </source>
</evidence>
<keyword evidence="4" id="KW-0747">Spliceosome</keyword>
<accession>A0A9P7CDF9</accession>
<comment type="caution">
    <text evidence="11">The sequence shown here is derived from an EMBL/GenBank/DDBJ whole genome shotgun (WGS) entry which is preliminary data.</text>
</comment>
<dbReference type="PANTHER" id="PTHR11246:SF3">
    <property type="entry name" value="CROOKED NECK-LIKE PROTEIN 1"/>
    <property type="match status" value="1"/>
</dbReference>
<feature type="compositionally biased region" description="Polar residues" evidence="9">
    <location>
        <begin position="1"/>
        <end position="10"/>
    </location>
</feature>
<feature type="domain" description="Pre-mRNA-splicing factor Syf1-like N-terminal HAT-repeats" evidence="10">
    <location>
        <begin position="79"/>
        <end position="224"/>
    </location>
</feature>
<evidence type="ECO:0000256" key="2">
    <source>
        <dbReference type="ARBA" id="ARBA00008644"/>
    </source>
</evidence>
<dbReference type="InterPro" id="IPR003107">
    <property type="entry name" value="HAT"/>
</dbReference>
<dbReference type="Gene3D" id="1.25.40.10">
    <property type="entry name" value="Tetratricopeptide repeat domain"/>
    <property type="match status" value="3"/>
</dbReference>
<feature type="domain" description="Pre-mRNA-splicing factor Syf1-like N-terminal HAT-repeats" evidence="10">
    <location>
        <begin position="327"/>
        <end position="486"/>
    </location>
</feature>
<keyword evidence="7" id="KW-0539">Nucleus</keyword>
<dbReference type="InterPro" id="IPR045075">
    <property type="entry name" value="Syf1-like"/>
</dbReference>
<evidence type="ECO:0000259" key="10">
    <source>
        <dbReference type="Pfam" id="PF23233"/>
    </source>
</evidence>
<evidence type="ECO:0000256" key="1">
    <source>
        <dbReference type="ARBA" id="ARBA00004123"/>
    </source>
</evidence>
<evidence type="ECO:0000256" key="8">
    <source>
        <dbReference type="ARBA" id="ARBA00037040"/>
    </source>
</evidence>
<dbReference type="GO" id="GO:0071014">
    <property type="term" value="C:post-mRNA release spliceosomal complex"/>
    <property type="evidence" value="ECO:0007669"/>
    <property type="project" value="TreeGrafter"/>
</dbReference>
<comment type="subcellular location">
    <subcellularLocation>
        <location evidence="1">Nucleus</location>
    </subcellularLocation>
</comment>
<evidence type="ECO:0000256" key="9">
    <source>
        <dbReference type="SAM" id="MobiDB-lite"/>
    </source>
</evidence>
<feature type="region of interest" description="Disordered" evidence="9">
    <location>
        <begin position="1"/>
        <end position="39"/>
    </location>
</feature>
<evidence type="ECO:0000313" key="12">
    <source>
        <dbReference type="Proteomes" id="UP000717996"/>
    </source>
</evidence>
<proteinExistence type="inferred from homology"/>
<dbReference type="Pfam" id="PF23233">
    <property type="entry name" value="HAT_Syf1_CNRKL1_N"/>
    <property type="match status" value="2"/>
</dbReference>
<keyword evidence="5" id="KW-0677">Repeat</keyword>
<dbReference type="GO" id="GO:0000974">
    <property type="term" value="C:Prp19 complex"/>
    <property type="evidence" value="ECO:0007669"/>
    <property type="project" value="TreeGrafter"/>
</dbReference>